<reference evidence="1 2" key="2">
    <citation type="journal article" date="2017" name="Nature">
        <title>The Apostasia genome and the evolution of orchids.</title>
        <authorList>
            <person name="Zhang G.Q."/>
            <person name="Liu K.W."/>
            <person name="Li Z."/>
            <person name="Lohaus R."/>
            <person name="Hsiao Y.Y."/>
            <person name="Niu S.C."/>
            <person name="Wang J.Y."/>
            <person name="Lin Y.C."/>
            <person name="Xu Q."/>
            <person name="Chen L.J."/>
            <person name="Yoshida K."/>
            <person name="Fujiwara S."/>
            <person name="Wang Z.W."/>
            <person name="Zhang Y.Q."/>
            <person name="Mitsuda N."/>
            <person name="Wang M."/>
            <person name="Liu G.H."/>
            <person name="Pecoraro L."/>
            <person name="Huang H.X."/>
            <person name="Xiao X.J."/>
            <person name="Lin M."/>
            <person name="Wu X.Y."/>
            <person name="Wu W.L."/>
            <person name="Chen Y.Y."/>
            <person name="Chang S.B."/>
            <person name="Sakamoto S."/>
            <person name="Ohme-Takagi M."/>
            <person name="Yagi M."/>
            <person name="Zeng S.J."/>
            <person name="Shen C.Y."/>
            <person name="Yeh C.M."/>
            <person name="Luo Y.B."/>
            <person name="Tsai W.C."/>
            <person name="Van de Peer Y."/>
            <person name="Liu Z.J."/>
        </authorList>
    </citation>
    <scope>NUCLEOTIDE SEQUENCE [LARGE SCALE GENOMIC DNA]</scope>
    <source>
        <tissue evidence="1">The whole plant</tissue>
    </source>
</reference>
<dbReference type="Proteomes" id="UP000233837">
    <property type="component" value="Unassembled WGS sequence"/>
</dbReference>
<evidence type="ECO:0000313" key="1">
    <source>
        <dbReference type="EMBL" id="PKU62521.1"/>
    </source>
</evidence>
<dbReference type="EMBL" id="KZ503633">
    <property type="protein sequence ID" value="PKU62521.1"/>
    <property type="molecule type" value="Genomic_DNA"/>
</dbReference>
<keyword evidence="2" id="KW-1185">Reference proteome</keyword>
<name>A0A2I0VGH1_9ASPA</name>
<protein>
    <submittedName>
        <fullName evidence="1">Uncharacterized protein</fullName>
    </submittedName>
</protein>
<proteinExistence type="predicted"/>
<sequence>MNPLTNSPSQDPLSFSPLLSLSSWLSQLADVDHPRTMRFFELIVPADPAIVQDDMIDNIVLDDLTKVETLLRASSLKQPFLCKTHRPGRFCIGQDDRLNTENVEEGELVYNNMEEGELIQDNREDYEFTQADDLDIIEEKGRRSTWWKNFPPLKGPGCGPDTPAPPGWLVAGSCVQDGESGSPGWRARFRFRAGWLAGSHAQDGGNGRGSGWVGWRAPACRVARAGGIH</sequence>
<accession>A0A2I0VGH1</accession>
<dbReference type="AlphaFoldDB" id="A0A2I0VGH1"/>
<gene>
    <name evidence="1" type="ORF">MA16_Dca022193</name>
</gene>
<organism evidence="1 2">
    <name type="scientific">Dendrobium catenatum</name>
    <dbReference type="NCBI Taxonomy" id="906689"/>
    <lineage>
        <taxon>Eukaryota</taxon>
        <taxon>Viridiplantae</taxon>
        <taxon>Streptophyta</taxon>
        <taxon>Embryophyta</taxon>
        <taxon>Tracheophyta</taxon>
        <taxon>Spermatophyta</taxon>
        <taxon>Magnoliopsida</taxon>
        <taxon>Liliopsida</taxon>
        <taxon>Asparagales</taxon>
        <taxon>Orchidaceae</taxon>
        <taxon>Epidendroideae</taxon>
        <taxon>Malaxideae</taxon>
        <taxon>Dendrobiinae</taxon>
        <taxon>Dendrobium</taxon>
    </lineage>
</organism>
<reference evidence="1 2" key="1">
    <citation type="journal article" date="2016" name="Sci. Rep.">
        <title>The Dendrobium catenatum Lindl. genome sequence provides insights into polysaccharide synthase, floral development and adaptive evolution.</title>
        <authorList>
            <person name="Zhang G.Q."/>
            <person name="Xu Q."/>
            <person name="Bian C."/>
            <person name="Tsai W.C."/>
            <person name="Yeh C.M."/>
            <person name="Liu K.W."/>
            <person name="Yoshida K."/>
            <person name="Zhang L.S."/>
            <person name="Chang S.B."/>
            <person name="Chen F."/>
            <person name="Shi Y."/>
            <person name="Su Y.Y."/>
            <person name="Zhang Y.Q."/>
            <person name="Chen L.J."/>
            <person name="Yin Y."/>
            <person name="Lin M."/>
            <person name="Huang H."/>
            <person name="Deng H."/>
            <person name="Wang Z.W."/>
            <person name="Zhu S.L."/>
            <person name="Zhao X."/>
            <person name="Deng C."/>
            <person name="Niu S.C."/>
            <person name="Huang J."/>
            <person name="Wang M."/>
            <person name="Liu G.H."/>
            <person name="Yang H.J."/>
            <person name="Xiao X.J."/>
            <person name="Hsiao Y.Y."/>
            <person name="Wu W.L."/>
            <person name="Chen Y.Y."/>
            <person name="Mitsuda N."/>
            <person name="Ohme-Takagi M."/>
            <person name="Luo Y.B."/>
            <person name="Van de Peer Y."/>
            <person name="Liu Z.J."/>
        </authorList>
    </citation>
    <scope>NUCLEOTIDE SEQUENCE [LARGE SCALE GENOMIC DNA]</scope>
    <source>
        <tissue evidence="1">The whole plant</tissue>
    </source>
</reference>
<evidence type="ECO:0000313" key="2">
    <source>
        <dbReference type="Proteomes" id="UP000233837"/>
    </source>
</evidence>